<dbReference type="InterPro" id="IPR036890">
    <property type="entry name" value="HATPase_C_sf"/>
</dbReference>
<keyword evidence="4 7" id="KW-0418">Kinase</keyword>
<dbReference type="InterPro" id="IPR005467">
    <property type="entry name" value="His_kinase_dom"/>
</dbReference>
<dbReference type="Gene3D" id="3.30.450.20">
    <property type="entry name" value="PAS domain"/>
    <property type="match status" value="1"/>
</dbReference>
<organism evidence="7 8">
    <name type="scientific">Methanolobus vulcani</name>
    <dbReference type="NCBI Taxonomy" id="38026"/>
    <lineage>
        <taxon>Archaea</taxon>
        <taxon>Methanobacteriati</taxon>
        <taxon>Methanobacteriota</taxon>
        <taxon>Stenosarchaea group</taxon>
        <taxon>Methanomicrobia</taxon>
        <taxon>Methanosarcinales</taxon>
        <taxon>Methanosarcinaceae</taxon>
        <taxon>Methanolobus</taxon>
    </lineage>
</organism>
<comment type="caution">
    <text evidence="7">The sequence shown here is derived from an EMBL/GenBank/DDBJ whole genome shotgun (WGS) entry which is preliminary data.</text>
</comment>
<evidence type="ECO:0000256" key="4">
    <source>
        <dbReference type="ARBA" id="ARBA00022777"/>
    </source>
</evidence>
<accession>A0A7Z7AZB7</accession>
<dbReference type="GO" id="GO:0000160">
    <property type="term" value="P:phosphorelay signal transduction system"/>
    <property type="evidence" value="ECO:0007669"/>
    <property type="project" value="UniProtKB-KW"/>
</dbReference>
<dbReference type="Pfam" id="PF02518">
    <property type="entry name" value="HATPase_c"/>
    <property type="match status" value="1"/>
</dbReference>
<dbReference type="SMART" id="SM00387">
    <property type="entry name" value="HATPase_c"/>
    <property type="match status" value="1"/>
</dbReference>
<dbReference type="AlphaFoldDB" id="A0A7Z7AZB7"/>
<dbReference type="InterPro" id="IPR035965">
    <property type="entry name" value="PAS-like_dom_sf"/>
</dbReference>
<gene>
    <name evidence="7" type="ORF">SAMN04488589_1439</name>
</gene>
<dbReference type="GO" id="GO:0004673">
    <property type="term" value="F:protein histidine kinase activity"/>
    <property type="evidence" value="ECO:0007669"/>
    <property type="project" value="UniProtKB-EC"/>
</dbReference>
<keyword evidence="8" id="KW-1185">Reference proteome</keyword>
<dbReference type="InterPro" id="IPR004358">
    <property type="entry name" value="Sig_transdc_His_kin-like_C"/>
</dbReference>
<dbReference type="InterPro" id="IPR000014">
    <property type="entry name" value="PAS"/>
</dbReference>
<dbReference type="SUPFAM" id="SSF55785">
    <property type="entry name" value="PYP-like sensor domain (PAS domain)"/>
    <property type="match status" value="1"/>
</dbReference>
<keyword evidence="3" id="KW-0808">Transferase</keyword>
<comment type="catalytic activity">
    <reaction evidence="1">
        <text>ATP + protein L-histidine = ADP + protein N-phospho-L-histidine.</text>
        <dbReference type="EC" id="2.7.13.3"/>
    </reaction>
</comment>
<dbReference type="CDD" id="cd00130">
    <property type="entry name" value="PAS"/>
    <property type="match status" value="1"/>
</dbReference>
<keyword evidence="5" id="KW-0902">Two-component regulatory system</keyword>
<evidence type="ECO:0000256" key="3">
    <source>
        <dbReference type="ARBA" id="ARBA00022679"/>
    </source>
</evidence>
<evidence type="ECO:0000256" key="2">
    <source>
        <dbReference type="ARBA" id="ARBA00012438"/>
    </source>
</evidence>
<reference evidence="7 8" key="1">
    <citation type="submission" date="2016-10" db="EMBL/GenBank/DDBJ databases">
        <authorList>
            <person name="Varghese N."/>
            <person name="Submissions S."/>
        </authorList>
    </citation>
    <scope>NUCLEOTIDE SEQUENCE [LARGE SCALE GENOMIC DNA]</scope>
    <source>
        <strain evidence="7 8">PL 12/M</strain>
    </source>
</reference>
<dbReference type="EC" id="2.7.13.3" evidence="2"/>
<proteinExistence type="predicted"/>
<dbReference type="PRINTS" id="PR00344">
    <property type="entry name" value="BCTRLSENSOR"/>
</dbReference>
<dbReference type="SUPFAM" id="SSF55874">
    <property type="entry name" value="ATPase domain of HSP90 chaperone/DNA topoisomerase II/histidine kinase"/>
    <property type="match status" value="1"/>
</dbReference>
<evidence type="ECO:0000313" key="8">
    <source>
        <dbReference type="Proteomes" id="UP000199259"/>
    </source>
</evidence>
<dbReference type="InterPro" id="IPR003594">
    <property type="entry name" value="HATPase_dom"/>
</dbReference>
<evidence type="ECO:0000259" key="6">
    <source>
        <dbReference type="PROSITE" id="PS50109"/>
    </source>
</evidence>
<evidence type="ECO:0000256" key="5">
    <source>
        <dbReference type="ARBA" id="ARBA00023012"/>
    </source>
</evidence>
<dbReference type="CDD" id="cd00075">
    <property type="entry name" value="HATPase"/>
    <property type="match status" value="1"/>
</dbReference>
<dbReference type="PROSITE" id="PS50109">
    <property type="entry name" value="HIS_KIN"/>
    <property type="match status" value="1"/>
</dbReference>
<sequence>MNMKLITSESHVRLNRQPEYDSCCSLTIPGQSIYDRLSMLNNELVNIQRELIKKNLQIEFQNKRFRQTIGNITDSIAIIGPDRKIKFINDSFKRMLEIKGHSNIEGDICALIGIRYADVDDVCDFREMMGLVEGGSSFCQDVILVHNDGCEQHVEMNISRIEGNANQDSDLLLVFHDIDQRKKLEYQQAEMNEFLRVINSILRHDISNDLAVVRMSLDMMVTDENWDIAKKAIKSVDKCVQLMTRMQELESALFSDESLKSFNLRGVVASVLENYDVDFCLEGNCMVAGDEALYSVFDNMISNSITHGHADRIDVSIKGNKNFCEVSVADDGIGIPLEVQSMVFDKNFKYGSRGHTGIGLYIVKKIIERYGGEVTLRTNVPSGTIFDLKLPISL</sequence>
<dbReference type="PANTHER" id="PTHR43711:SF1">
    <property type="entry name" value="HISTIDINE KINASE 1"/>
    <property type="match status" value="1"/>
</dbReference>
<dbReference type="EMBL" id="FNCA01000004">
    <property type="protein sequence ID" value="SDF82474.1"/>
    <property type="molecule type" value="Genomic_DNA"/>
</dbReference>
<dbReference type="PANTHER" id="PTHR43711">
    <property type="entry name" value="TWO-COMPONENT HISTIDINE KINASE"/>
    <property type="match status" value="1"/>
</dbReference>
<protein>
    <recommendedName>
        <fullName evidence="2">histidine kinase</fullName>
        <ecNumber evidence="2">2.7.13.3</ecNumber>
    </recommendedName>
</protein>
<evidence type="ECO:0000313" key="7">
    <source>
        <dbReference type="EMBL" id="SDF82474.1"/>
    </source>
</evidence>
<feature type="domain" description="Histidine kinase" evidence="6">
    <location>
        <begin position="201"/>
        <end position="394"/>
    </location>
</feature>
<dbReference type="Proteomes" id="UP000199259">
    <property type="component" value="Unassembled WGS sequence"/>
</dbReference>
<dbReference type="Gene3D" id="3.30.565.10">
    <property type="entry name" value="Histidine kinase-like ATPase, C-terminal domain"/>
    <property type="match status" value="1"/>
</dbReference>
<dbReference type="InterPro" id="IPR050736">
    <property type="entry name" value="Sensor_HK_Regulatory"/>
</dbReference>
<evidence type="ECO:0000256" key="1">
    <source>
        <dbReference type="ARBA" id="ARBA00000085"/>
    </source>
</evidence>
<name>A0A7Z7AZB7_9EURY</name>